<dbReference type="AlphaFoldDB" id="A0A832ZZL6"/>
<proteinExistence type="predicted"/>
<protein>
    <submittedName>
        <fullName evidence="1">Uncharacterized protein</fullName>
    </submittedName>
</protein>
<accession>A0A832ZZL6</accession>
<dbReference type="EMBL" id="DQVM01000134">
    <property type="protein sequence ID" value="HIQ30286.1"/>
    <property type="molecule type" value="Genomic_DNA"/>
</dbReference>
<organism evidence="1 2">
    <name type="scientific">Caldiarchaeum subterraneum</name>
    <dbReference type="NCBI Taxonomy" id="311458"/>
    <lineage>
        <taxon>Archaea</taxon>
        <taxon>Nitrososphaerota</taxon>
        <taxon>Candidatus Caldarchaeales</taxon>
        <taxon>Candidatus Caldarchaeaceae</taxon>
        <taxon>Candidatus Caldarchaeum</taxon>
    </lineage>
</organism>
<sequence length="165" mass="19132">MRSESYEEGLKEAKSLVQVFKLVRRIVEERLGLRRAGVEIALATLPPSREALTDPASNYIILNQNIIHALTQLTENETELKSYLFRRLLEEYLKTLGITQEEATNITKQLIKQTFQQNHPIQKYTTTKITELYPEITLTPHHKTQQTKIHILTEETDNDTPKYIA</sequence>
<dbReference type="Proteomes" id="UP000608579">
    <property type="component" value="Unassembled WGS sequence"/>
</dbReference>
<reference evidence="1" key="1">
    <citation type="journal article" date="2020" name="ISME J.">
        <title>Gammaproteobacteria mediating utilization of methyl-, sulfur- and petroleum organic compounds in deep ocean hydrothermal plumes.</title>
        <authorList>
            <person name="Zhou Z."/>
            <person name="Liu Y."/>
            <person name="Pan J."/>
            <person name="Cron B.R."/>
            <person name="Toner B.M."/>
            <person name="Anantharaman K."/>
            <person name="Breier J.A."/>
            <person name="Dick G.J."/>
            <person name="Li M."/>
        </authorList>
    </citation>
    <scope>NUCLEOTIDE SEQUENCE</scope>
    <source>
        <strain evidence="1">SZUA-1515</strain>
    </source>
</reference>
<gene>
    <name evidence="1" type="ORF">EYH45_06955</name>
</gene>
<evidence type="ECO:0000313" key="1">
    <source>
        <dbReference type="EMBL" id="HIQ30286.1"/>
    </source>
</evidence>
<comment type="caution">
    <text evidence="1">The sequence shown here is derived from an EMBL/GenBank/DDBJ whole genome shotgun (WGS) entry which is preliminary data.</text>
</comment>
<evidence type="ECO:0000313" key="2">
    <source>
        <dbReference type="Proteomes" id="UP000608579"/>
    </source>
</evidence>
<name>A0A832ZZL6_CALS0</name>